<evidence type="ECO:0000313" key="6">
    <source>
        <dbReference type="Proteomes" id="UP001197214"/>
    </source>
</evidence>
<keyword evidence="3" id="KW-0804">Transcription</keyword>
<organism evidence="5 6">
    <name type="scientific">Stakelama flava</name>
    <dbReference type="NCBI Taxonomy" id="2860338"/>
    <lineage>
        <taxon>Bacteria</taxon>
        <taxon>Pseudomonadati</taxon>
        <taxon>Pseudomonadota</taxon>
        <taxon>Alphaproteobacteria</taxon>
        <taxon>Sphingomonadales</taxon>
        <taxon>Sphingomonadaceae</taxon>
        <taxon>Stakelama</taxon>
    </lineage>
</organism>
<evidence type="ECO:0000259" key="4">
    <source>
        <dbReference type="PROSITE" id="PS50949"/>
    </source>
</evidence>
<protein>
    <submittedName>
        <fullName evidence="5">FCD domain-containing protein</fullName>
    </submittedName>
</protein>
<evidence type="ECO:0000313" key="5">
    <source>
        <dbReference type="EMBL" id="MBW4330294.1"/>
    </source>
</evidence>
<dbReference type="CDD" id="cd07377">
    <property type="entry name" value="WHTH_GntR"/>
    <property type="match status" value="1"/>
</dbReference>
<keyword evidence="1" id="KW-0805">Transcription regulation</keyword>
<keyword evidence="2" id="KW-0238">DNA-binding</keyword>
<dbReference type="RefSeq" id="WP_219237419.1">
    <property type="nucleotide sequence ID" value="NZ_JAHWZX010000004.1"/>
</dbReference>
<proteinExistence type="predicted"/>
<dbReference type="Proteomes" id="UP001197214">
    <property type="component" value="Unassembled WGS sequence"/>
</dbReference>
<accession>A0ABS6XJA3</accession>
<gene>
    <name evidence="5" type="ORF">KY084_05335</name>
</gene>
<dbReference type="SMART" id="SM00895">
    <property type="entry name" value="FCD"/>
    <property type="match status" value="1"/>
</dbReference>
<evidence type="ECO:0000256" key="1">
    <source>
        <dbReference type="ARBA" id="ARBA00023015"/>
    </source>
</evidence>
<dbReference type="Pfam" id="PF00392">
    <property type="entry name" value="GntR"/>
    <property type="match status" value="1"/>
</dbReference>
<dbReference type="SMART" id="SM00345">
    <property type="entry name" value="HTH_GNTR"/>
    <property type="match status" value="1"/>
</dbReference>
<dbReference type="EMBL" id="JAHWZX010000004">
    <property type="protein sequence ID" value="MBW4330294.1"/>
    <property type="molecule type" value="Genomic_DNA"/>
</dbReference>
<evidence type="ECO:0000256" key="2">
    <source>
        <dbReference type="ARBA" id="ARBA00023125"/>
    </source>
</evidence>
<comment type="caution">
    <text evidence="5">The sequence shown here is derived from an EMBL/GenBank/DDBJ whole genome shotgun (WGS) entry which is preliminary data.</text>
</comment>
<keyword evidence="6" id="KW-1185">Reference proteome</keyword>
<sequence>MALDPVEMRSSLGRNLTYGMLDHLGKQIVTGAFEDTPFPTEAELSKQLGVSRSVTREAVKMLTAKGLLSARPRQGTLVQPAASWNLFDADVLRWLLDRKFSIELLAQFNQLRSAIEPAAAALAAQAADADGIAAIDAGYARMVAAEAGEDDTLAADIAFHLAILRASANPFFAQFRDVVATALQTSIRFTNRIKGRTADLEAHRAVKTAIETHDSQAAHRAMATIIGDVMTLIADNPSLGASAEAD</sequence>
<name>A0ABS6XJA3_9SPHN</name>
<feature type="domain" description="HTH gntR-type" evidence="4">
    <location>
        <begin position="14"/>
        <end position="81"/>
    </location>
</feature>
<dbReference type="PROSITE" id="PS50949">
    <property type="entry name" value="HTH_GNTR"/>
    <property type="match status" value="1"/>
</dbReference>
<dbReference type="PANTHER" id="PTHR43537">
    <property type="entry name" value="TRANSCRIPTIONAL REGULATOR, GNTR FAMILY"/>
    <property type="match status" value="1"/>
</dbReference>
<evidence type="ECO:0000256" key="3">
    <source>
        <dbReference type="ARBA" id="ARBA00023163"/>
    </source>
</evidence>
<dbReference type="InterPro" id="IPR011711">
    <property type="entry name" value="GntR_C"/>
</dbReference>
<reference evidence="5 6" key="1">
    <citation type="submission" date="2021-07" db="EMBL/GenBank/DDBJ databases">
        <title>Stakelama flava sp. nov., a novel endophytic bacterium isolated from branch of Kandelia candel.</title>
        <authorList>
            <person name="Tuo L."/>
        </authorList>
    </citation>
    <scope>NUCLEOTIDE SEQUENCE [LARGE SCALE GENOMIC DNA]</scope>
    <source>
        <strain evidence="5 6">CBK3Z-3</strain>
    </source>
</reference>
<dbReference type="InterPro" id="IPR000524">
    <property type="entry name" value="Tscrpt_reg_HTH_GntR"/>
</dbReference>
<dbReference type="Pfam" id="PF07729">
    <property type="entry name" value="FCD"/>
    <property type="match status" value="1"/>
</dbReference>
<dbReference type="PANTHER" id="PTHR43537:SF44">
    <property type="entry name" value="GNTR FAMILY REGULATORY PROTEIN"/>
    <property type="match status" value="1"/>
</dbReference>